<comment type="caution">
    <text evidence="7">The sequence shown here is derived from an EMBL/GenBank/DDBJ whole genome shotgun (WGS) entry which is preliminary data.</text>
</comment>
<dbReference type="InterPro" id="IPR013005">
    <property type="entry name" value="Ribosomal_uL4-like"/>
</dbReference>
<proteinExistence type="inferred from homology"/>
<dbReference type="GO" id="GO:0005840">
    <property type="term" value="C:ribosome"/>
    <property type="evidence" value="ECO:0007669"/>
    <property type="project" value="UniProtKB-KW"/>
</dbReference>
<evidence type="ECO:0000256" key="1">
    <source>
        <dbReference type="ARBA" id="ARBA00010528"/>
    </source>
</evidence>
<evidence type="ECO:0000256" key="4">
    <source>
        <dbReference type="ARBA" id="ARBA00035244"/>
    </source>
</evidence>
<accession>A0A1F7ULQ0</accession>
<sequence>MPNVPVYNQDGKVTGEMELSAARFGVKARPSVVHLAVVAQQANARHAKAHTKTRGEVSGGGKKPWKQKGTGRARAGSSRSPIWVGGGITFGPRSNRNFALKINKKTKQKALFMALSDKVANGSLIVLEAFEPKAPKTKEMAGLISRLPVKRSALYVIAKSNPSLVRMARNLQKVHVVTSNSLNVVDVLHAGSLVFEKSAIPAFEKVYQHA</sequence>
<dbReference type="GO" id="GO:0006412">
    <property type="term" value="P:translation"/>
    <property type="evidence" value="ECO:0007669"/>
    <property type="project" value="UniProtKB-UniRule"/>
</dbReference>
<keyword evidence="5" id="KW-0694">RNA-binding</keyword>
<dbReference type="EMBL" id="MGEH01000015">
    <property type="protein sequence ID" value="OGL79220.1"/>
    <property type="molecule type" value="Genomic_DNA"/>
</dbReference>
<name>A0A1F7ULQ0_9BACT</name>
<dbReference type="AlphaFoldDB" id="A0A1F7ULQ0"/>
<dbReference type="NCBIfam" id="TIGR03953">
    <property type="entry name" value="rplD_bact"/>
    <property type="match status" value="1"/>
</dbReference>
<evidence type="ECO:0000256" key="2">
    <source>
        <dbReference type="ARBA" id="ARBA00022980"/>
    </source>
</evidence>
<comment type="subunit">
    <text evidence="5">Part of the 50S ribosomal subunit.</text>
</comment>
<dbReference type="InterPro" id="IPR023574">
    <property type="entry name" value="Ribosomal_uL4_dom_sf"/>
</dbReference>
<dbReference type="InterPro" id="IPR002136">
    <property type="entry name" value="Ribosomal_uL4"/>
</dbReference>
<evidence type="ECO:0000313" key="8">
    <source>
        <dbReference type="Proteomes" id="UP000176603"/>
    </source>
</evidence>
<feature type="region of interest" description="Disordered" evidence="6">
    <location>
        <begin position="43"/>
        <end position="88"/>
    </location>
</feature>
<comment type="function">
    <text evidence="5">One of the primary rRNA binding proteins, this protein initially binds near the 5'-end of the 23S rRNA. It is important during the early stages of 50S assembly. It makes multiple contacts with different domains of the 23S rRNA in the assembled 50S subunit and ribosome.</text>
</comment>
<organism evidence="7 8">
    <name type="scientific">Candidatus Uhrbacteria bacterium RIFCSPHIGHO2_12_FULL_60_25</name>
    <dbReference type="NCBI Taxonomy" id="1802399"/>
    <lineage>
        <taxon>Bacteria</taxon>
        <taxon>Candidatus Uhriibacteriota</taxon>
    </lineage>
</organism>
<dbReference type="HAMAP" id="MF_01328_B">
    <property type="entry name" value="Ribosomal_uL4_B"/>
    <property type="match status" value="1"/>
</dbReference>
<gene>
    <name evidence="5" type="primary">rplD</name>
    <name evidence="7" type="ORF">A3E39_00355</name>
</gene>
<reference evidence="7 8" key="1">
    <citation type="journal article" date="2016" name="Nat. Commun.">
        <title>Thousands of microbial genomes shed light on interconnected biogeochemical processes in an aquifer system.</title>
        <authorList>
            <person name="Anantharaman K."/>
            <person name="Brown C.T."/>
            <person name="Hug L.A."/>
            <person name="Sharon I."/>
            <person name="Castelle C.J."/>
            <person name="Probst A.J."/>
            <person name="Thomas B.C."/>
            <person name="Singh A."/>
            <person name="Wilkins M.J."/>
            <person name="Karaoz U."/>
            <person name="Brodie E.L."/>
            <person name="Williams K.H."/>
            <person name="Hubbard S.S."/>
            <person name="Banfield J.F."/>
        </authorList>
    </citation>
    <scope>NUCLEOTIDE SEQUENCE [LARGE SCALE GENOMIC DNA]</scope>
</reference>
<dbReference type="Gene3D" id="3.40.1370.10">
    <property type="match status" value="1"/>
</dbReference>
<dbReference type="STRING" id="1802399.A3E39_00355"/>
<dbReference type="Pfam" id="PF00573">
    <property type="entry name" value="Ribosomal_L4"/>
    <property type="match status" value="1"/>
</dbReference>
<dbReference type="PANTHER" id="PTHR10746:SF6">
    <property type="entry name" value="LARGE RIBOSOMAL SUBUNIT PROTEIN UL4M"/>
    <property type="match status" value="1"/>
</dbReference>
<dbReference type="PANTHER" id="PTHR10746">
    <property type="entry name" value="50S RIBOSOMAL PROTEIN L4"/>
    <property type="match status" value="1"/>
</dbReference>
<evidence type="ECO:0000256" key="6">
    <source>
        <dbReference type="SAM" id="MobiDB-lite"/>
    </source>
</evidence>
<comment type="function">
    <text evidence="5">Forms part of the polypeptide exit tunnel.</text>
</comment>
<evidence type="ECO:0000256" key="3">
    <source>
        <dbReference type="ARBA" id="ARBA00023274"/>
    </source>
</evidence>
<evidence type="ECO:0000313" key="7">
    <source>
        <dbReference type="EMBL" id="OGL79220.1"/>
    </source>
</evidence>
<evidence type="ECO:0000256" key="5">
    <source>
        <dbReference type="HAMAP-Rule" id="MF_01328"/>
    </source>
</evidence>
<protein>
    <recommendedName>
        <fullName evidence="4 5">Large ribosomal subunit protein uL4</fullName>
    </recommendedName>
</protein>
<dbReference type="SUPFAM" id="SSF52166">
    <property type="entry name" value="Ribosomal protein L4"/>
    <property type="match status" value="1"/>
</dbReference>
<comment type="similarity">
    <text evidence="1 5">Belongs to the universal ribosomal protein uL4 family.</text>
</comment>
<keyword evidence="5" id="KW-0699">rRNA-binding</keyword>
<keyword evidence="3 5" id="KW-0687">Ribonucleoprotein</keyword>
<dbReference type="GO" id="GO:1990904">
    <property type="term" value="C:ribonucleoprotein complex"/>
    <property type="evidence" value="ECO:0007669"/>
    <property type="project" value="UniProtKB-KW"/>
</dbReference>
<keyword evidence="2 5" id="KW-0689">Ribosomal protein</keyword>
<dbReference type="GO" id="GO:0019843">
    <property type="term" value="F:rRNA binding"/>
    <property type="evidence" value="ECO:0007669"/>
    <property type="project" value="UniProtKB-UniRule"/>
</dbReference>
<dbReference type="Proteomes" id="UP000176603">
    <property type="component" value="Unassembled WGS sequence"/>
</dbReference>
<dbReference type="GO" id="GO:0003735">
    <property type="term" value="F:structural constituent of ribosome"/>
    <property type="evidence" value="ECO:0007669"/>
    <property type="project" value="InterPro"/>
</dbReference>